<reference evidence="3 4" key="1">
    <citation type="submission" date="2024-02" db="EMBL/GenBank/DDBJ databases">
        <title>Discinaceae phylogenomics.</title>
        <authorList>
            <person name="Dirks A.C."/>
            <person name="James T.Y."/>
        </authorList>
    </citation>
    <scope>NUCLEOTIDE SEQUENCE [LARGE SCALE GENOMIC DNA]</scope>
    <source>
        <strain evidence="3 4">ACD0624</strain>
    </source>
</reference>
<evidence type="ECO:0000256" key="1">
    <source>
        <dbReference type="SAM" id="MobiDB-lite"/>
    </source>
</evidence>
<evidence type="ECO:0000313" key="3">
    <source>
        <dbReference type="EMBL" id="KAL0630468.1"/>
    </source>
</evidence>
<evidence type="ECO:0000256" key="2">
    <source>
        <dbReference type="SAM" id="Phobius"/>
    </source>
</evidence>
<dbReference type="Proteomes" id="UP001447188">
    <property type="component" value="Unassembled WGS sequence"/>
</dbReference>
<evidence type="ECO:0000313" key="4">
    <source>
        <dbReference type="Proteomes" id="UP001447188"/>
    </source>
</evidence>
<proteinExistence type="predicted"/>
<protein>
    <submittedName>
        <fullName evidence="3">Uncharacterized protein</fullName>
    </submittedName>
</protein>
<feature type="compositionally biased region" description="Polar residues" evidence="1">
    <location>
        <begin position="154"/>
        <end position="166"/>
    </location>
</feature>
<feature type="region of interest" description="Disordered" evidence="1">
    <location>
        <begin position="249"/>
        <end position="275"/>
    </location>
</feature>
<comment type="caution">
    <text evidence="3">The sequence shown here is derived from an EMBL/GenBank/DDBJ whole genome shotgun (WGS) entry which is preliminary data.</text>
</comment>
<feature type="region of interest" description="Disordered" evidence="1">
    <location>
        <begin position="99"/>
        <end position="208"/>
    </location>
</feature>
<accession>A0ABR3G3N1</accession>
<sequence>MDNYGFWPGEDIDFEHRNSMAYVYTGVGYTDVGYTNSQPISDTTAYDIPMLVQPIGYTTAYMYTGVGYTDPTPPFLWAEPTQAFVETGHELMEFSNNCDRKAEEDAPRDARVFNSLDRSEVPEEQIATDTTKKRKAKEDAPKASTTSKKLRFQQPDSPDPTIQSLNRLELPAEPMAKKRKAEEDTSKASTPSKKTAPQEDSSKKDWRWPPPLSECCTRAVMHLVFALVFIPVFVLVLVSVLVLVLVSAPSSSPSSSSSSSRSSSWSSSPPPSSPPSPILGLTVAWDFERRCFFYAQLSEAMKVDEEGAKCLIRQGYNVEQFDLKSPMRAIAEAEGMGTIQPAATNFPIRRIRRIRTPPRELWRSARGRGHSGDGPTAGSLFLSISS</sequence>
<feature type="region of interest" description="Disordered" evidence="1">
    <location>
        <begin position="363"/>
        <end position="386"/>
    </location>
</feature>
<keyword evidence="2" id="KW-0472">Membrane</keyword>
<keyword evidence="4" id="KW-1185">Reference proteome</keyword>
<feature type="compositionally biased region" description="Basic and acidic residues" evidence="1">
    <location>
        <begin position="99"/>
        <end position="121"/>
    </location>
</feature>
<gene>
    <name evidence="3" type="ORF">Q9L58_010686</name>
</gene>
<keyword evidence="2" id="KW-1133">Transmembrane helix</keyword>
<dbReference type="EMBL" id="JBBBZM010000620">
    <property type="protein sequence ID" value="KAL0630468.1"/>
    <property type="molecule type" value="Genomic_DNA"/>
</dbReference>
<feature type="compositionally biased region" description="Low complexity" evidence="1">
    <location>
        <begin position="249"/>
        <end position="267"/>
    </location>
</feature>
<organism evidence="3 4">
    <name type="scientific">Discina gigas</name>
    <dbReference type="NCBI Taxonomy" id="1032678"/>
    <lineage>
        <taxon>Eukaryota</taxon>
        <taxon>Fungi</taxon>
        <taxon>Dikarya</taxon>
        <taxon>Ascomycota</taxon>
        <taxon>Pezizomycotina</taxon>
        <taxon>Pezizomycetes</taxon>
        <taxon>Pezizales</taxon>
        <taxon>Discinaceae</taxon>
        <taxon>Discina</taxon>
    </lineage>
</organism>
<name>A0ABR3G3N1_9PEZI</name>
<feature type="compositionally biased region" description="Basic and acidic residues" evidence="1">
    <location>
        <begin position="196"/>
        <end position="207"/>
    </location>
</feature>
<keyword evidence="2" id="KW-0812">Transmembrane</keyword>
<feature type="transmembrane region" description="Helical" evidence="2">
    <location>
        <begin position="219"/>
        <end position="246"/>
    </location>
</feature>